<name>A0ABN0Z3V0_9BACI</name>
<dbReference type="InterPro" id="IPR052770">
    <property type="entry name" value="Cobalt_transport_CbiQ"/>
</dbReference>
<dbReference type="PANTHER" id="PTHR43723">
    <property type="entry name" value="COBALT TRANSPORT PROTEIN CBIQ"/>
    <property type="match status" value="1"/>
</dbReference>
<evidence type="ECO:0000256" key="2">
    <source>
        <dbReference type="ARBA" id="ARBA00022692"/>
    </source>
</evidence>
<evidence type="ECO:0000313" key="7">
    <source>
        <dbReference type="Proteomes" id="UP001501459"/>
    </source>
</evidence>
<evidence type="ECO:0000256" key="1">
    <source>
        <dbReference type="ARBA" id="ARBA00004141"/>
    </source>
</evidence>
<keyword evidence="2 5" id="KW-0812">Transmembrane</keyword>
<evidence type="ECO:0000256" key="3">
    <source>
        <dbReference type="ARBA" id="ARBA00022989"/>
    </source>
</evidence>
<sequence>MRSLGENNQHTEVNPSGKLVLHVLLMVLISVVRDPLTTFLLMMIPALLTFVYVRMPIKQLITFIVLPFLLLSLLSFWGIFAFAKGEEVYFAWGWFQFTEVGLQNGLTIGFRTLGYLFYGALFILTTDVTSLVLSLMQQLRLKPKWAYSILAGIRFIPILKDDFTQIRAAHKVRGVHRSGKRLAQVRMLAGYTVPLLSQGIRKSERVAIALEARNFDGSWNRTFYRQISWSKLDIKYAAIMLISVLIIVVIATYLGFIRWGLVK</sequence>
<protein>
    <submittedName>
        <fullName evidence="6">HMP/thiamine ABC transporter permease ThiX</fullName>
    </submittedName>
</protein>
<dbReference type="PANTHER" id="PTHR43723:SF1">
    <property type="entry name" value="COBALT TRANSPORT PROTEIN CBIQ"/>
    <property type="match status" value="1"/>
</dbReference>
<evidence type="ECO:0000256" key="5">
    <source>
        <dbReference type="SAM" id="Phobius"/>
    </source>
</evidence>
<keyword evidence="7" id="KW-1185">Reference proteome</keyword>
<keyword evidence="4 5" id="KW-0472">Membrane</keyword>
<evidence type="ECO:0000313" key="6">
    <source>
        <dbReference type="EMBL" id="GAA0432043.1"/>
    </source>
</evidence>
<organism evidence="6 7">
    <name type="scientific">Lentibacillus halophilus</name>
    <dbReference type="NCBI Taxonomy" id="295065"/>
    <lineage>
        <taxon>Bacteria</taxon>
        <taxon>Bacillati</taxon>
        <taxon>Bacillota</taxon>
        <taxon>Bacilli</taxon>
        <taxon>Bacillales</taxon>
        <taxon>Bacillaceae</taxon>
        <taxon>Lentibacillus</taxon>
    </lineage>
</organism>
<dbReference type="Proteomes" id="UP001501459">
    <property type="component" value="Unassembled WGS sequence"/>
</dbReference>
<reference evidence="6 7" key="1">
    <citation type="journal article" date="2019" name="Int. J. Syst. Evol. Microbiol.">
        <title>The Global Catalogue of Microorganisms (GCM) 10K type strain sequencing project: providing services to taxonomists for standard genome sequencing and annotation.</title>
        <authorList>
            <consortium name="The Broad Institute Genomics Platform"/>
            <consortium name="The Broad Institute Genome Sequencing Center for Infectious Disease"/>
            <person name="Wu L."/>
            <person name="Ma J."/>
        </authorList>
    </citation>
    <scope>NUCLEOTIDE SEQUENCE [LARGE SCALE GENOMIC DNA]</scope>
    <source>
        <strain evidence="6 7">JCM 12149</strain>
    </source>
</reference>
<proteinExistence type="predicted"/>
<comment type="caution">
    <text evidence="6">The sequence shown here is derived from an EMBL/GenBank/DDBJ whole genome shotgun (WGS) entry which is preliminary data.</text>
</comment>
<evidence type="ECO:0000256" key="4">
    <source>
        <dbReference type="ARBA" id="ARBA00023136"/>
    </source>
</evidence>
<dbReference type="InterPro" id="IPR003339">
    <property type="entry name" value="ABC/ECF_trnsptr_transmembrane"/>
</dbReference>
<feature type="transmembrane region" description="Helical" evidence="5">
    <location>
        <begin position="115"/>
        <end position="136"/>
    </location>
</feature>
<comment type="subcellular location">
    <subcellularLocation>
        <location evidence="1">Membrane</location>
        <topology evidence="1">Multi-pass membrane protein</topology>
    </subcellularLocation>
</comment>
<feature type="transmembrane region" description="Helical" evidence="5">
    <location>
        <begin position="60"/>
        <end position="83"/>
    </location>
</feature>
<dbReference type="EMBL" id="BAAADM010000011">
    <property type="protein sequence ID" value="GAA0432043.1"/>
    <property type="molecule type" value="Genomic_DNA"/>
</dbReference>
<feature type="transmembrane region" description="Helical" evidence="5">
    <location>
        <begin position="20"/>
        <end position="53"/>
    </location>
</feature>
<accession>A0ABN0Z3V0</accession>
<keyword evidence="3 5" id="KW-1133">Transmembrane helix</keyword>
<feature type="transmembrane region" description="Helical" evidence="5">
    <location>
        <begin position="236"/>
        <end position="257"/>
    </location>
</feature>
<dbReference type="RefSeq" id="WP_343751059.1">
    <property type="nucleotide sequence ID" value="NZ_BAAADM010000011.1"/>
</dbReference>
<gene>
    <name evidence="6" type="primary">thiX</name>
    <name evidence="6" type="ORF">GCM10008983_05780</name>
</gene>
<dbReference type="Pfam" id="PF02361">
    <property type="entry name" value="CbiQ"/>
    <property type="match status" value="1"/>
</dbReference>
<dbReference type="CDD" id="cd16914">
    <property type="entry name" value="EcfT"/>
    <property type="match status" value="1"/>
</dbReference>